<gene>
    <name evidence="3" type="ORF">BASA50_004809</name>
</gene>
<feature type="compositionally biased region" description="Low complexity" evidence="1">
    <location>
        <begin position="360"/>
        <end position="372"/>
    </location>
</feature>
<dbReference type="EMBL" id="JAFCIX010000172">
    <property type="protein sequence ID" value="KAH6597050.1"/>
    <property type="molecule type" value="Genomic_DNA"/>
</dbReference>
<comment type="caution">
    <text evidence="3">The sequence shown here is derived from an EMBL/GenBank/DDBJ whole genome shotgun (WGS) entry which is preliminary data.</text>
</comment>
<evidence type="ECO:0000256" key="1">
    <source>
        <dbReference type="SAM" id="MobiDB-lite"/>
    </source>
</evidence>
<evidence type="ECO:0000313" key="4">
    <source>
        <dbReference type="Proteomes" id="UP001648503"/>
    </source>
</evidence>
<proteinExistence type="predicted"/>
<feature type="compositionally biased region" description="Polar residues" evidence="1">
    <location>
        <begin position="73"/>
        <end position="88"/>
    </location>
</feature>
<organism evidence="3 4">
    <name type="scientific">Batrachochytrium salamandrivorans</name>
    <dbReference type="NCBI Taxonomy" id="1357716"/>
    <lineage>
        <taxon>Eukaryota</taxon>
        <taxon>Fungi</taxon>
        <taxon>Fungi incertae sedis</taxon>
        <taxon>Chytridiomycota</taxon>
        <taxon>Chytridiomycota incertae sedis</taxon>
        <taxon>Chytridiomycetes</taxon>
        <taxon>Rhizophydiales</taxon>
        <taxon>Rhizophydiales incertae sedis</taxon>
        <taxon>Batrachochytrium</taxon>
    </lineage>
</organism>
<sequence>MQFFYMSSFVVAVSYAAALPQPAGLSKRYSNNIDNTLASGLEARSYQPVLNSYKESATLMSLKRRDDSEGSFGENSGSDSFLPSTSGPNEPFKSPFTDSNVSSMNLASTIDNVGDGNANLYKDGEKVRQKISGPAGDMVTKYIRRNAYVNVALRHWVHESVPGILEKIKSLWGDDEYSRLEPDLKKDMKQWEDEFRTGLNAIVDATTNILKDVGSVTENLQKIGRSFQRTLYNRGLLISQLMRPMRLFESRLIRMRSTDSDRSVRATPKKARDASPPLQDDLWVVVKNLSQQVAAQQVELATLNNALALQQKATANLKKILGNMASQMTSTSEANQTALAAILARLEAGPVTVATKPNPTTTTATTTTTTTTDQPSKNTRFADAVKKRPTHQQLVERQPDFRKAGAAAWLALKRETSVPAHSAPKVELSSGLRLIYASDFPYAKPGDLRKAMQGARIRTSAVRDIRWISRQVVQLLVDADYVSAFTRIITSLDATIVKSFKAWIPRSEAADKDKLAAISSFAVKTVTTIQRSPDVKARNFLRSLLASIGGKTLEAATAEAAKIRVQTPGFDISTMEIVPKESLPVKKATDKEPAAPAVDSPSDMAAEITPEIQDDGVTPTVTPIADIEMCL</sequence>
<evidence type="ECO:0000256" key="2">
    <source>
        <dbReference type="SAM" id="SignalP"/>
    </source>
</evidence>
<keyword evidence="2" id="KW-0732">Signal</keyword>
<reference evidence="3 4" key="1">
    <citation type="submission" date="2021-02" db="EMBL/GenBank/DDBJ databases">
        <title>Variation within the Batrachochytrium salamandrivorans European outbreak.</title>
        <authorList>
            <person name="Kelly M."/>
            <person name="Pasmans F."/>
            <person name="Shea T.P."/>
            <person name="Munoz J.F."/>
            <person name="Carranza S."/>
            <person name="Cuomo C.A."/>
            <person name="Martel A."/>
        </authorList>
    </citation>
    <scope>NUCLEOTIDE SEQUENCE [LARGE SCALE GENOMIC DNA]</scope>
    <source>
        <strain evidence="3 4">AMFP18/2</strain>
    </source>
</reference>
<feature type="chain" id="PRO_5045199380" evidence="2">
    <location>
        <begin position="19"/>
        <end position="631"/>
    </location>
</feature>
<protein>
    <submittedName>
        <fullName evidence="3">Uncharacterized protein</fullName>
    </submittedName>
</protein>
<name>A0ABQ8FET0_9FUNG</name>
<evidence type="ECO:0000313" key="3">
    <source>
        <dbReference type="EMBL" id="KAH6597050.1"/>
    </source>
</evidence>
<feature type="region of interest" description="Disordered" evidence="1">
    <location>
        <begin position="64"/>
        <end position="98"/>
    </location>
</feature>
<feature type="signal peptide" evidence="2">
    <location>
        <begin position="1"/>
        <end position="18"/>
    </location>
</feature>
<keyword evidence="4" id="KW-1185">Reference proteome</keyword>
<accession>A0ABQ8FET0</accession>
<feature type="region of interest" description="Disordered" evidence="1">
    <location>
        <begin position="353"/>
        <end position="377"/>
    </location>
</feature>
<dbReference type="Proteomes" id="UP001648503">
    <property type="component" value="Unassembled WGS sequence"/>
</dbReference>